<keyword evidence="21" id="KW-0768">Sushi</keyword>
<feature type="non-terminal residue" evidence="26">
    <location>
        <position position="1"/>
    </location>
</feature>
<keyword evidence="8 23" id="KW-1133">Transmembrane helix</keyword>
<sequence length="1097" mass="122579">SVPLPTLTLSHLIPSPLSSTCPLTTPYPPLPPAADSAFSFFPTIPLFPPASGLTPSGCQIIHPPWEGGIRYRGLTRDQVKAINFLPVDYEIEYVCRGEREVVGPKVRKCLANGSWTDMDTPSRCVRICSKSYLTLENGKVFLTGGDLPALDGARVDFRCDSDFHLVGSSRSICSQGQWSTPKPHCQGILPLGYEFLSFPFLPHLPPPTPALSPSSAQNQGWRRFPDIPSAALPGRSVLPELLLLPQQPPPPPAMGPGLPSPRLGWPLPLLVVMAAGVAPVWASHSPHLPRPHPRVPPHPSSERRAVYIGALFPMSGGWPGGQACQPAVEMALEDVNSRRDILPDYELKLIHHDSKCDPGQATKYLYELLYNDPIKIILMPGCSSVSTLVAEAARMWNLIVLSYGSSSPALSNRQRFPTFFRTHPSATLHNPTRVKLFEKWGWKKIATIQQTTEVFTSTLDDLEERVKEAGIEITFRQSFFSDPAVPVKNLKRQDARIIVGLFYETEARKVFCEVYKERLFGKKYVWFLIGWYADNWFKIYDPSINCTVDEMTEAVEGHITTEIVMLNPANTRSISNMTSQEFVEKLTKRLKRHPEETGGFQEAPLAYDAIWALALALNKTSGGGGRSGVRLEDFNYNNQTITDQIYRAMNSSSFEGVSGHVVFDASGSRMAWTLIEQLQGGSYKKIGYYDSTKDDLSWSKTDKWIGGSPPADQTLVIKTFRFLSQKLFISVSVLSSLGIVLAVVCLSFNIYNSHVRYIQNSQPNLNNLTAVGCSLALAAVFPLGLDGYHIGRSQFPFVCQARLWLLGLGFSLGYGSMFTKIWWVHTVFTKKEEKKEWRKTLEPWKLYATVGLLVGMDVLTLAIWQIVDPLHRTIETFAKEEPKEDIDVSILPQLEHCSSKKMNTWLGIFYGYKGLLLLLGIFLAYETKSVSTEKINDHRAVGMAIYNVAVLCLITAPVTMILSSQQDAAFAFASLAIVFSSYITLVVLFVPKMRRLITRGEWQSEAQDTMKTGSSTNNNEEEKSRLLEKENRELEKIIAEKEERVSELRHQLQSRQQLRSRRHPPTPPDPSGALPRGPPEPPDRLSCDGSRVHLLYK</sequence>
<dbReference type="CDD" id="cd00033">
    <property type="entry name" value="CCP"/>
    <property type="match status" value="1"/>
</dbReference>
<keyword evidence="4" id="KW-0597">Phosphoprotein</keyword>
<evidence type="ECO:0000256" key="2">
    <source>
        <dbReference type="ARBA" id="ARBA00008991"/>
    </source>
</evidence>
<dbReference type="FunFam" id="2.10.70.10:FF:000031">
    <property type="entry name" value="gamma-aminobutyric acid type B receptor subunit 1"/>
    <property type="match status" value="1"/>
</dbReference>
<dbReference type="SUPFAM" id="SSF53822">
    <property type="entry name" value="Periplasmic binding protein-like I"/>
    <property type="match status" value="1"/>
</dbReference>
<dbReference type="CDD" id="cd15291">
    <property type="entry name" value="7tmC_GABA-B-R1"/>
    <property type="match status" value="1"/>
</dbReference>
<dbReference type="InterPro" id="IPR002455">
    <property type="entry name" value="GPCR3_GABA-B"/>
</dbReference>
<keyword evidence="7" id="KW-0677">Repeat</keyword>
<dbReference type="Proteomes" id="UP000308365">
    <property type="component" value="Unassembled WGS sequence"/>
</dbReference>
<dbReference type="PROSITE" id="PS50923">
    <property type="entry name" value="SUSHI"/>
    <property type="match status" value="1"/>
</dbReference>
<feature type="compositionally biased region" description="Pro residues" evidence="22">
    <location>
        <begin position="1065"/>
        <end position="1080"/>
    </location>
</feature>
<evidence type="ECO:0000256" key="22">
    <source>
        <dbReference type="SAM" id="MobiDB-lite"/>
    </source>
</evidence>
<keyword evidence="9" id="KW-0770">Synapse</keyword>
<dbReference type="SMART" id="SM00032">
    <property type="entry name" value="CCP"/>
    <property type="match status" value="2"/>
</dbReference>
<evidence type="ECO:0000256" key="21">
    <source>
        <dbReference type="PROSITE-ProRule" id="PRU00302"/>
    </source>
</evidence>
<keyword evidence="18" id="KW-0966">Cell projection</keyword>
<feature type="transmembrane region" description="Helical" evidence="23">
    <location>
        <begin position="727"/>
        <end position="752"/>
    </location>
</feature>
<dbReference type="InterPro" id="IPR035976">
    <property type="entry name" value="Sushi/SCR/CCP_sf"/>
</dbReference>
<proteinExistence type="inferred from homology"/>
<dbReference type="CDD" id="cd06366">
    <property type="entry name" value="PBP1_GABAb_receptor"/>
    <property type="match status" value="1"/>
</dbReference>
<organism evidence="26 27">
    <name type="scientific">Monodon monoceros</name>
    <name type="common">Narwhal</name>
    <name type="synonym">Ceratodon monodon</name>
    <dbReference type="NCBI Taxonomy" id="40151"/>
    <lineage>
        <taxon>Eukaryota</taxon>
        <taxon>Metazoa</taxon>
        <taxon>Chordata</taxon>
        <taxon>Craniata</taxon>
        <taxon>Vertebrata</taxon>
        <taxon>Euteleostomi</taxon>
        <taxon>Mammalia</taxon>
        <taxon>Eutheria</taxon>
        <taxon>Laurasiatheria</taxon>
        <taxon>Artiodactyla</taxon>
        <taxon>Whippomorpha</taxon>
        <taxon>Cetacea</taxon>
        <taxon>Odontoceti</taxon>
        <taxon>Monodontidae</taxon>
        <taxon>Monodon</taxon>
    </lineage>
</organism>
<evidence type="ECO:0000256" key="11">
    <source>
        <dbReference type="ARBA" id="ARBA00023054"/>
    </source>
</evidence>
<keyword evidence="6" id="KW-0732">Signal</keyword>
<feature type="region of interest" description="Disordered" evidence="22">
    <location>
        <begin position="1045"/>
        <end position="1097"/>
    </location>
</feature>
<feature type="compositionally biased region" description="Polar residues" evidence="22">
    <location>
        <begin position="1004"/>
        <end position="1016"/>
    </location>
</feature>
<evidence type="ECO:0000256" key="12">
    <source>
        <dbReference type="ARBA" id="ARBA00023136"/>
    </source>
</evidence>
<feature type="region of interest" description="Disordered" evidence="22">
    <location>
        <begin position="1003"/>
        <end position="1028"/>
    </location>
</feature>
<dbReference type="AlphaFoldDB" id="A0A4U1EMQ6"/>
<feature type="transmembrane region" description="Helical" evidence="23">
    <location>
        <begin position="844"/>
        <end position="867"/>
    </location>
</feature>
<dbReference type="Pfam" id="PF00084">
    <property type="entry name" value="Sushi"/>
    <property type="match status" value="1"/>
</dbReference>
<evidence type="ECO:0000313" key="27">
    <source>
        <dbReference type="Proteomes" id="UP000308365"/>
    </source>
</evidence>
<keyword evidence="3" id="KW-1003">Cell membrane</keyword>
<dbReference type="Gene3D" id="2.10.70.10">
    <property type="entry name" value="Complement Module, domain 1"/>
    <property type="match status" value="1"/>
</dbReference>
<dbReference type="GO" id="GO:0038039">
    <property type="term" value="C:G protein-coupled receptor heterodimeric complex"/>
    <property type="evidence" value="ECO:0007669"/>
    <property type="project" value="TreeGrafter"/>
</dbReference>
<keyword evidence="5 23" id="KW-0812">Transmembrane</keyword>
<evidence type="ECO:0000256" key="20">
    <source>
        <dbReference type="ARBA" id="ARBA00073784"/>
    </source>
</evidence>
<evidence type="ECO:0000313" key="26">
    <source>
        <dbReference type="EMBL" id="TKC37307.1"/>
    </source>
</evidence>
<keyword evidence="10" id="KW-0297">G-protein coupled receptor</keyword>
<dbReference type="GO" id="GO:0030425">
    <property type="term" value="C:dendrite"/>
    <property type="evidence" value="ECO:0007669"/>
    <property type="project" value="UniProtKB-SubCell"/>
</dbReference>
<evidence type="ECO:0000256" key="4">
    <source>
        <dbReference type="ARBA" id="ARBA00022553"/>
    </source>
</evidence>
<dbReference type="InterPro" id="IPR002456">
    <property type="entry name" value="GPCR_3_GABA_rcpt_B1"/>
</dbReference>
<evidence type="ECO:0000256" key="3">
    <source>
        <dbReference type="ARBA" id="ARBA00022475"/>
    </source>
</evidence>
<keyword evidence="14" id="KW-0675">Receptor</keyword>
<evidence type="ECO:0000256" key="16">
    <source>
        <dbReference type="ARBA" id="ARBA00023224"/>
    </source>
</evidence>
<keyword evidence="15" id="KW-0325">Glycoprotein</keyword>
<dbReference type="GO" id="GO:0045211">
    <property type="term" value="C:postsynaptic membrane"/>
    <property type="evidence" value="ECO:0007669"/>
    <property type="project" value="UniProtKB-SubCell"/>
</dbReference>
<feature type="transmembrane region" description="Helical" evidence="23">
    <location>
        <begin position="764"/>
        <end position="783"/>
    </location>
</feature>
<evidence type="ECO:0000256" key="1">
    <source>
        <dbReference type="ARBA" id="ARBA00004279"/>
    </source>
</evidence>
<feature type="domain" description="G-protein coupled receptors family 3 profile" evidence="24">
    <location>
        <begin position="734"/>
        <end position="1012"/>
    </location>
</feature>
<comment type="caution">
    <text evidence="26">The sequence shown here is derived from an EMBL/GenBank/DDBJ whole genome shotgun (WGS) entry which is preliminary data.</text>
</comment>
<evidence type="ECO:0000256" key="18">
    <source>
        <dbReference type="ARBA" id="ARBA00023273"/>
    </source>
</evidence>
<comment type="subcellular location">
    <subcellularLocation>
        <location evidence="1">Cell projection</location>
        <location evidence="1">Dendrite</location>
    </subcellularLocation>
    <subcellularLocation>
        <location evidence="19">Postsynaptic cell membrane</location>
        <topology evidence="19">Multi-pass membrane protein</topology>
    </subcellularLocation>
</comment>
<evidence type="ECO:0000256" key="17">
    <source>
        <dbReference type="ARBA" id="ARBA00023257"/>
    </source>
</evidence>
<evidence type="ECO:0000256" key="8">
    <source>
        <dbReference type="ARBA" id="ARBA00022989"/>
    </source>
</evidence>
<evidence type="ECO:0000256" key="10">
    <source>
        <dbReference type="ARBA" id="ARBA00023040"/>
    </source>
</evidence>
<keyword evidence="16" id="KW-0807">Transducer</keyword>
<dbReference type="InterPro" id="IPR028082">
    <property type="entry name" value="Peripla_BP_I"/>
</dbReference>
<evidence type="ECO:0000259" key="24">
    <source>
        <dbReference type="PROSITE" id="PS50259"/>
    </source>
</evidence>
<evidence type="ECO:0000256" key="23">
    <source>
        <dbReference type="SAM" id="Phobius"/>
    </source>
</evidence>
<dbReference type="PROSITE" id="PS50259">
    <property type="entry name" value="G_PROTEIN_RECEP_F3_4"/>
    <property type="match status" value="1"/>
</dbReference>
<feature type="transmembrane region" description="Helical" evidence="23">
    <location>
        <begin position="803"/>
        <end position="823"/>
    </location>
</feature>
<evidence type="ECO:0000256" key="9">
    <source>
        <dbReference type="ARBA" id="ARBA00023018"/>
    </source>
</evidence>
<keyword evidence="11" id="KW-0175">Coiled coil</keyword>
<dbReference type="InterPro" id="IPR001828">
    <property type="entry name" value="ANF_lig-bd_rcpt"/>
</dbReference>
<evidence type="ECO:0000256" key="14">
    <source>
        <dbReference type="ARBA" id="ARBA00023170"/>
    </source>
</evidence>
<evidence type="ECO:0000256" key="19">
    <source>
        <dbReference type="ARBA" id="ARBA00034104"/>
    </source>
</evidence>
<dbReference type="PANTHER" id="PTHR10519:SF77">
    <property type="entry name" value="GAMMA-AMINOBUTYRIC ACID TYPE B RECEPTOR SUBUNIT 1"/>
    <property type="match status" value="1"/>
</dbReference>
<dbReference type="PRINTS" id="PR01177">
    <property type="entry name" value="GABAB1RECPTR"/>
</dbReference>
<evidence type="ECO:0000256" key="15">
    <source>
        <dbReference type="ARBA" id="ARBA00023180"/>
    </source>
</evidence>
<dbReference type="SUPFAM" id="SSF57535">
    <property type="entry name" value="Complement control module/SCR domain"/>
    <property type="match status" value="2"/>
</dbReference>
<dbReference type="EMBL" id="RWIC01001161">
    <property type="protein sequence ID" value="TKC37307.1"/>
    <property type="molecule type" value="Genomic_DNA"/>
</dbReference>
<dbReference type="GO" id="GO:0004965">
    <property type="term" value="F:G protein-coupled GABA receptor activity"/>
    <property type="evidence" value="ECO:0007669"/>
    <property type="project" value="InterPro"/>
</dbReference>
<comment type="caution">
    <text evidence="21">Lacks conserved residue(s) required for the propagation of feature annotation.</text>
</comment>
<dbReference type="InterPro" id="IPR017978">
    <property type="entry name" value="GPCR_3_C"/>
</dbReference>
<reference evidence="27" key="1">
    <citation type="journal article" date="2019" name="IScience">
        <title>Narwhal Genome Reveals Long-Term Low Genetic Diversity despite Current Large Abundance Size.</title>
        <authorList>
            <person name="Westbury M.V."/>
            <person name="Petersen B."/>
            <person name="Garde E."/>
            <person name="Heide-Jorgensen M.P."/>
            <person name="Lorenzen E.D."/>
        </authorList>
    </citation>
    <scope>NUCLEOTIDE SEQUENCE [LARGE SCALE GENOMIC DNA]</scope>
</reference>
<evidence type="ECO:0000259" key="25">
    <source>
        <dbReference type="PROSITE" id="PS50923"/>
    </source>
</evidence>
<evidence type="ECO:0000256" key="13">
    <source>
        <dbReference type="ARBA" id="ARBA00023157"/>
    </source>
</evidence>
<comment type="similarity">
    <text evidence="2">Belongs to the G-protein coupled receptor 3 family. GABA-B receptor subfamily.</text>
</comment>
<feature type="domain" description="Sushi" evidence="25">
    <location>
        <begin position="126"/>
        <end position="187"/>
    </location>
</feature>
<dbReference type="FunFam" id="3.40.50.2300:FF:000055">
    <property type="entry name" value="Gamma-aminobutyric acid type B receptor subunit 1"/>
    <property type="match status" value="1"/>
</dbReference>
<protein>
    <recommendedName>
        <fullName evidence="20">Gamma-aminobutyric acid type B receptor subunit 1</fullName>
    </recommendedName>
</protein>
<dbReference type="PRINTS" id="PR01176">
    <property type="entry name" value="GABABRECEPTR"/>
</dbReference>
<evidence type="ECO:0000256" key="7">
    <source>
        <dbReference type="ARBA" id="ARBA00022737"/>
    </source>
</evidence>
<feature type="transmembrane region" description="Helical" evidence="23">
    <location>
        <begin position="904"/>
        <end position="924"/>
    </location>
</feature>
<accession>A0A4U1EMQ6</accession>
<dbReference type="Pfam" id="PF00003">
    <property type="entry name" value="7tm_3"/>
    <property type="match status" value="1"/>
</dbReference>
<evidence type="ECO:0000256" key="5">
    <source>
        <dbReference type="ARBA" id="ARBA00022692"/>
    </source>
</evidence>
<dbReference type="FunFam" id="3.40.50.2300:FF:000072">
    <property type="entry name" value="Gamma-aminobutyric acid type B receptor subunit 2"/>
    <property type="match status" value="1"/>
</dbReference>
<keyword evidence="13" id="KW-1015">Disulfide bond</keyword>
<keyword evidence="12 23" id="KW-0472">Membrane</keyword>
<dbReference type="InterPro" id="IPR000436">
    <property type="entry name" value="Sushi_SCR_CCP_dom"/>
</dbReference>
<name>A0A4U1EMQ6_MONMO</name>
<dbReference type="Gene3D" id="3.40.50.2300">
    <property type="match status" value="2"/>
</dbReference>
<feature type="transmembrane region" description="Helical" evidence="23">
    <location>
        <begin position="944"/>
        <end position="962"/>
    </location>
</feature>
<evidence type="ECO:0000256" key="6">
    <source>
        <dbReference type="ARBA" id="ARBA00022729"/>
    </source>
</evidence>
<keyword evidence="17" id="KW-0628">Postsynaptic cell membrane</keyword>
<dbReference type="GO" id="GO:0007214">
    <property type="term" value="P:gamma-aminobutyric acid signaling pathway"/>
    <property type="evidence" value="ECO:0007669"/>
    <property type="project" value="TreeGrafter"/>
</dbReference>
<gene>
    <name evidence="26" type="ORF">EI555_006123</name>
</gene>
<dbReference type="Pfam" id="PF01094">
    <property type="entry name" value="ANF_receptor"/>
    <property type="match status" value="1"/>
</dbReference>
<dbReference type="PANTHER" id="PTHR10519">
    <property type="entry name" value="GABA-B RECEPTOR"/>
    <property type="match status" value="1"/>
</dbReference>
<feature type="transmembrane region" description="Helical" evidence="23">
    <location>
        <begin position="968"/>
        <end position="990"/>
    </location>
</feature>